<dbReference type="Pfam" id="PF02371">
    <property type="entry name" value="Transposase_20"/>
    <property type="match status" value="1"/>
</dbReference>
<dbReference type="GO" id="GO:0006313">
    <property type="term" value="P:DNA transposition"/>
    <property type="evidence" value="ECO:0007669"/>
    <property type="project" value="InterPro"/>
</dbReference>
<name>X0ZCN0_9ZZZZ</name>
<protein>
    <submittedName>
        <fullName evidence="3">Uncharacterized protein</fullName>
    </submittedName>
</protein>
<feature type="domain" description="Transposase IS110-like N-terminal" evidence="1">
    <location>
        <begin position="4"/>
        <end position="148"/>
    </location>
</feature>
<dbReference type="EMBL" id="BART01000187">
    <property type="protein sequence ID" value="GAG67004.1"/>
    <property type="molecule type" value="Genomic_DNA"/>
</dbReference>
<dbReference type="GO" id="GO:0003677">
    <property type="term" value="F:DNA binding"/>
    <property type="evidence" value="ECO:0007669"/>
    <property type="project" value="InterPro"/>
</dbReference>
<dbReference type="InterPro" id="IPR003346">
    <property type="entry name" value="Transposase_20"/>
</dbReference>
<dbReference type="NCBIfam" id="NF033542">
    <property type="entry name" value="transpos_IS110"/>
    <property type="match status" value="1"/>
</dbReference>
<evidence type="ECO:0000259" key="2">
    <source>
        <dbReference type="Pfam" id="PF02371"/>
    </source>
</evidence>
<dbReference type="AlphaFoldDB" id="X0ZCN0"/>
<dbReference type="Pfam" id="PF01548">
    <property type="entry name" value="DEDD_Tnp_IS110"/>
    <property type="match status" value="1"/>
</dbReference>
<dbReference type="InterPro" id="IPR002525">
    <property type="entry name" value="Transp_IS110-like_N"/>
</dbReference>
<organism evidence="3">
    <name type="scientific">marine sediment metagenome</name>
    <dbReference type="NCBI Taxonomy" id="412755"/>
    <lineage>
        <taxon>unclassified sequences</taxon>
        <taxon>metagenomes</taxon>
        <taxon>ecological metagenomes</taxon>
    </lineage>
</organism>
<accession>X0ZCN0</accession>
<dbReference type="PANTHER" id="PTHR33055:SF3">
    <property type="entry name" value="PUTATIVE TRANSPOSASE FOR IS117-RELATED"/>
    <property type="match status" value="1"/>
</dbReference>
<proteinExistence type="predicted"/>
<comment type="caution">
    <text evidence="3">The sequence shown here is derived from an EMBL/GenBank/DDBJ whole genome shotgun (WGS) entry which is preliminary data.</text>
</comment>
<sequence length="312" mass="35892">MYYIGIDVSKKDLSVFDGKKDLKFINKEGLKSFKKYLKKKVNFSDLVIIFEPTGVYSLYLKEFCAKNSIKAYIVNPKKSHNFTRALGKRSKTDKIDARILYQFHKLIDLKDIKIPRIDQQAKALASYLTSYEFALKQRISLSNHLESLQDKGLIALMKKDLKRAKKLEDKIFNDILEYVSKNQNLKEDYQRLLTISGVGDKTAIALLTLFKTYQGTNRAQITALAGLDPVRRESGTSVKGKVRISKNGKGIYRKIFYLPTVCATVHNQKIRVFYQRLLAHHKIKKLAVIASMRKILLIAHAMYRDKTEYIAA</sequence>
<dbReference type="InterPro" id="IPR047650">
    <property type="entry name" value="Transpos_IS110"/>
</dbReference>
<dbReference type="SUPFAM" id="SSF47781">
    <property type="entry name" value="RuvA domain 2-like"/>
    <property type="match status" value="1"/>
</dbReference>
<gene>
    <name evidence="3" type="ORF">S01H4_01108</name>
</gene>
<dbReference type="PANTHER" id="PTHR33055">
    <property type="entry name" value="TRANSPOSASE FOR INSERTION SEQUENCE ELEMENT IS1111A"/>
    <property type="match status" value="1"/>
</dbReference>
<feature type="domain" description="Transposase IS116/IS110/IS902 C-terminal" evidence="2">
    <location>
        <begin position="190"/>
        <end position="275"/>
    </location>
</feature>
<dbReference type="GO" id="GO:0004803">
    <property type="term" value="F:transposase activity"/>
    <property type="evidence" value="ECO:0007669"/>
    <property type="project" value="InterPro"/>
</dbReference>
<evidence type="ECO:0000313" key="3">
    <source>
        <dbReference type="EMBL" id="GAG67004.1"/>
    </source>
</evidence>
<evidence type="ECO:0000259" key="1">
    <source>
        <dbReference type="Pfam" id="PF01548"/>
    </source>
</evidence>
<reference evidence="3" key="1">
    <citation type="journal article" date="2014" name="Front. Microbiol.">
        <title>High frequency of phylogenetically diverse reductive dehalogenase-homologous genes in deep subseafloor sedimentary metagenomes.</title>
        <authorList>
            <person name="Kawai M."/>
            <person name="Futagami T."/>
            <person name="Toyoda A."/>
            <person name="Takaki Y."/>
            <person name="Nishi S."/>
            <person name="Hori S."/>
            <person name="Arai W."/>
            <person name="Tsubouchi T."/>
            <person name="Morono Y."/>
            <person name="Uchiyama I."/>
            <person name="Ito T."/>
            <person name="Fujiyama A."/>
            <person name="Inagaki F."/>
            <person name="Takami H."/>
        </authorList>
    </citation>
    <scope>NUCLEOTIDE SEQUENCE</scope>
    <source>
        <strain evidence="3">Expedition CK06-06</strain>
    </source>
</reference>
<dbReference type="InterPro" id="IPR010994">
    <property type="entry name" value="RuvA_2-like"/>
</dbReference>